<dbReference type="Proteomes" id="UP000245207">
    <property type="component" value="Unassembled WGS sequence"/>
</dbReference>
<protein>
    <submittedName>
        <fullName evidence="2">Uncharacterized protein</fullName>
    </submittedName>
</protein>
<evidence type="ECO:0000313" key="3">
    <source>
        <dbReference type="Proteomes" id="UP000245207"/>
    </source>
</evidence>
<evidence type="ECO:0000313" key="2">
    <source>
        <dbReference type="EMBL" id="PWA68554.1"/>
    </source>
</evidence>
<keyword evidence="1" id="KW-0812">Transmembrane</keyword>
<keyword evidence="3" id="KW-1185">Reference proteome</keyword>
<proteinExistence type="predicted"/>
<dbReference type="EMBL" id="PKPP01003610">
    <property type="protein sequence ID" value="PWA68554.1"/>
    <property type="molecule type" value="Genomic_DNA"/>
</dbReference>
<gene>
    <name evidence="2" type="ORF">CTI12_AA303780</name>
</gene>
<keyword evidence="1" id="KW-1133">Transmembrane helix</keyword>
<organism evidence="2 3">
    <name type="scientific">Artemisia annua</name>
    <name type="common">Sweet wormwood</name>
    <dbReference type="NCBI Taxonomy" id="35608"/>
    <lineage>
        <taxon>Eukaryota</taxon>
        <taxon>Viridiplantae</taxon>
        <taxon>Streptophyta</taxon>
        <taxon>Embryophyta</taxon>
        <taxon>Tracheophyta</taxon>
        <taxon>Spermatophyta</taxon>
        <taxon>Magnoliopsida</taxon>
        <taxon>eudicotyledons</taxon>
        <taxon>Gunneridae</taxon>
        <taxon>Pentapetalae</taxon>
        <taxon>asterids</taxon>
        <taxon>campanulids</taxon>
        <taxon>Asterales</taxon>
        <taxon>Asteraceae</taxon>
        <taxon>Asteroideae</taxon>
        <taxon>Anthemideae</taxon>
        <taxon>Artemisiinae</taxon>
        <taxon>Artemisia</taxon>
    </lineage>
</organism>
<evidence type="ECO:0000256" key="1">
    <source>
        <dbReference type="SAM" id="Phobius"/>
    </source>
</evidence>
<accession>A0A2U1N522</accession>
<name>A0A2U1N522_ARTAN</name>
<feature type="transmembrane region" description="Helical" evidence="1">
    <location>
        <begin position="31"/>
        <end position="58"/>
    </location>
</feature>
<sequence length="72" mass="8239">MDKSLWVLYSCTEQWRHATQNLKNLKLHESAAWATANICAGPFFGLLLQIIYVSAAIISENIYCKWFSDDSL</sequence>
<reference evidence="2 3" key="1">
    <citation type="journal article" date="2018" name="Mol. Plant">
        <title>The genome of Artemisia annua provides insight into the evolution of Asteraceae family and artemisinin biosynthesis.</title>
        <authorList>
            <person name="Shen Q."/>
            <person name="Zhang L."/>
            <person name="Liao Z."/>
            <person name="Wang S."/>
            <person name="Yan T."/>
            <person name="Shi P."/>
            <person name="Liu M."/>
            <person name="Fu X."/>
            <person name="Pan Q."/>
            <person name="Wang Y."/>
            <person name="Lv Z."/>
            <person name="Lu X."/>
            <person name="Zhang F."/>
            <person name="Jiang W."/>
            <person name="Ma Y."/>
            <person name="Chen M."/>
            <person name="Hao X."/>
            <person name="Li L."/>
            <person name="Tang Y."/>
            <person name="Lv G."/>
            <person name="Zhou Y."/>
            <person name="Sun X."/>
            <person name="Brodelius P.E."/>
            <person name="Rose J.K.C."/>
            <person name="Tang K."/>
        </authorList>
    </citation>
    <scope>NUCLEOTIDE SEQUENCE [LARGE SCALE GENOMIC DNA]</scope>
    <source>
        <strain evidence="3">cv. Huhao1</strain>
        <tissue evidence="2">Leaf</tissue>
    </source>
</reference>
<keyword evidence="1" id="KW-0472">Membrane</keyword>
<comment type="caution">
    <text evidence="2">The sequence shown here is derived from an EMBL/GenBank/DDBJ whole genome shotgun (WGS) entry which is preliminary data.</text>
</comment>
<dbReference type="AlphaFoldDB" id="A0A2U1N522"/>